<organism evidence="3 4">
    <name type="scientific">Jiella mangrovi</name>
    <dbReference type="NCBI Taxonomy" id="2821407"/>
    <lineage>
        <taxon>Bacteria</taxon>
        <taxon>Pseudomonadati</taxon>
        <taxon>Pseudomonadota</taxon>
        <taxon>Alphaproteobacteria</taxon>
        <taxon>Hyphomicrobiales</taxon>
        <taxon>Aurantimonadaceae</taxon>
        <taxon>Jiella</taxon>
    </lineage>
</organism>
<evidence type="ECO:0000256" key="2">
    <source>
        <dbReference type="SAM" id="Phobius"/>
    </source>
</evidence>
<feature type="transmembrane region" description="Helical" evidence="2">
    <location>
        <begin position="68"/>
        <end position="86"/>
    </location>
</feature>
<evidence type="ECO:0000313" key="3">
    <source>
        <dbReference type="EMBL" id="MBP0618052.1"/>
    </source>
</evidence>
<keyword evidence="2" id="KW-0812">Transmembrane</keyword>
<evidence type="ECO:0000256" key="1">
    <source>
        <dbReference type="SAM" id="MobiDB-lite"/>
    </source>
</evidence>
<feature type="compositionally biased region" description="Basic and acidic residues" evidence="1">
    <location>
        <begin position="188"/>
        <end position="219"/>
    </location>
</feature>
<comment type="caution">
    <text evidence="3">The sequence shown here is derived from an EMBL/GenBank/DDBJ whole genome shotgun (WGS) entry which is preliminary data.</text>
</comment>
<keyword evidence="4" id="KW-1185">Reference proteome</keyword>
<feature type="region of interest" description="Disordered" evidence="1">
    <location>
        <begin position="132"/>
        <end position="236"/>
    </location>
</feature>
<name>A0ABS4BNF9_9HYPH</name>
<accession>A0ABS4BNF9</accession>
<proteinExistence type="predicted"/>
<protein>
    <submittedName>
        <fullName evidence="3">DUF2628 domain-containing protein</fullName>
    </submittedName>
</protein>
<feature type="transmembrane region" description="Helical" evidence="2">
    <location>
        <begin position="43"/>
        <end position="62"/>
    </location>
</feature>
<gene>
    <name evidence="3" type="ORF">J6595_20925</name>
</gene>
<keyword evidence="2" id="KW-1133">Transmembrane helix</keyword>
<sequence>MTRYLVYEPPEAMGPSDTAVFLRDRFSFLAFFFTFLWMFRYGLWVSGLVTVALLVAINALGTVEGFELSAVLISMLLGVLIGLEGPSLRAAKLRRKGWNDVAAFEAQSSDEAELIYYHAFPEEALMLRAPNPAEDRAPSNDASDTNLEGSARAQSAEEDDRRLLDKPQAGAMGGPAGADDAAAPSSEARGKGKGESELTAELERALKVEGRAERWDKPGVETAKLAGGRRVPVGRL</sequence>
<dbReference type="RefSeq" id="WP_209597424.1">
    <property type="nucleotide sequence ID" value="NZ_JAGJCF010000024.1"/>
</dbReference>
<reference evidence="3 4" key="1">
    <citation type="submission" date="2021-04" db="EMBL/GenBank/DDBJ databases">
        <title>Whole genome sequence of Jiella sp. KSK16Y-1.</title>
        <authorList>
            <person name="Tuo L."/>
        </authorList>
    </citation>
    <scope>NUCLEOTIDE SEQUENCE [LARGE SCALE GENOMIC DNA]</scope>
    <source>
        <strain evidence="3 4">KSK16Y-1</strain>
    </source>
</reference>
<dbReference type="Pfam" id="PF10947">
    <property type="entry name" value="DUF2628"/>
    <property type="match status" value="1"/>
</dbReference>
<dbReference type="EMBL" id="JAGJCF010000024">
    <property type="protein sequence ID" value="MBP0618052.1"/>
    <property type="molecule type" value="Genomic_DNA"/>
</dbReference>
<evidence type="ECO:0000313" key="4">
    <source>
        <dbReference type="Proteomes" id="UP000678276"/>
    </source>
</evidence>
<keyword evidence="2" id="KW-0472">Membrane</keyword>
<dbReference type="Proteomes" id="UP000678276">
    <property type="component" value="Unassembled WGS sequence"/>
</dbReference>
<dbReference type="InterPro" id="IPR024399">
    <property type="entry name" value="DUF2628"/>
</dbReference>